<dbReference type="InterPro" id="IPR029058">
    <property type="entry name" value="AB_hydrolase_fold"/>
</dbReference>
<dbReference type="GeneID" id="70191273"/>
<dbReference type="Proteomes" id="UP000756346">
    <property type="component" value="Unassembled WGS sequence"/>
</dbReference>
<dbReference type="AlphaFoldDB" id="A0A9P8XPH1"/>
<dbReference type="EMBL" id="JAGTJQ010000019">
    <property type="protein sequence ID" value="KAH7009305.1"/>
    <property type="molecule type" value="Genomic_DNA"/>
</dbReference>
<evidence type="ECO:0000313" key="3">
    <source>
        <dbReference type="Proteomes" id="UP000756346"/>
    </source>
</evidence>
<organism evidence="2 3">
    <name type="scientific">Microdochium trichocladiopsis</name>
    <dbReference type="NCBI Taxonomy" id="1682393"/>
    <lineage>
        <taxon>Eukaryota</taxon>
        <taxon>Fungi</taxon>
        <taxon>Dikarya</taxon>
        <taxon>Ascomycota</taxon>
        <taxon>Pezizomycotina</taxon>
        <taxon>Sordariomycetes</taxon>
        <taxon>Xylariomycetidae</taxon>
        <taxon>Xylariales</taxon>
        <taxon>Microdochiaceae</taxon>
        <taxon>Microdochium</taxon>
    </lineage>
</organism>
<proteinExistence type="predicted"/>
<reference evidence="2" key="1">
    <citation type="journal article" date="2021" name="Nat. Commun.">
        <title>Genetic determinants of endophytism in the Arabidopsis root mycobiome.</title>
        <authorList>
            <person name="Mesny F."/>
            <person name="Miyauchi S."/>
            <person name="Thiergart T."/>
            <person name="Pickel B."/>
            <person name="Atanasova L."/>
            <person name="Karlsson M."/>
            <person name="Huettel B."/>
            <person name="Barry K.W."/>
            <person name="Haridas S."/>
            <person name="Chen C."/>
            <person name="Bauer D."/>
            <person name="Andreopoulos W."/>
            <person name="Pangilinan J."/>
            <person name="LaButti K."/>
            <person name="Riley R."/>
            <person name="Lipzen A."/>
            <person name="Clum A."/>
            <person name="Drula E."/>
            <person name="Henrissat B."/>
            <person name="Kohler A."/>
            <person name="Grigoriev I.V."/>
            <person name="Martin F.M."/>
            <person name="Hacquard S."/>
        </authorList>
    </citation>
    <scope>NUCLEOTIDE SEQUENCE</scope>
    <source>
        <strain evidence="2">MPI-CAGE-CH-0230</strain>
    </source>
</reference>
<dbReference type="GO" id="GO:0016787">
    <property type="term" value="F:hydrolase activity"/>
    <property type="evidence" value="ECO:0007669"/>
    <property type="project" value="InterPro"/>
</dbReference>
<dbReference type="InterPro" id="IPR002925">
    <property type="entry name" value="Dienelactn_hydro"/>
</dbReference>
<gene>
    <name evidence="2" type="ORF">B0I36DRAFT_402453</name>
</gene>
<evidence type="ECO:0000313" key="2">
    <source>
        <dbReference type="EMBL" id="KAH7009305.1"/>
    </source>
</evidence>
<dbReference type="RefSeq" id="XP_046003966.1">
    <property type="nucleotide sequence ID" value="XM_046161727.1"/>
</dbReference>
<evidence type="ECO:0000259" key="1">
    <source>
        <dbReference type="Pfam" id="PF01738"/>
    </source>
</evidence>
<dbReference type="Pfam" id="PF01738">
    <property type="entry name" value="DLH"/>
    <property type="match status" value="1"/>
</dbReference>
<dbReference type="OrthoDB" id="2498029at2759"/>
<comment type="caution">
    <text evidence="2">The sequence shown here is derived from an EMBL/GenBank/DDBJ whole genome shotgun (WGS) entry which is preliminary data.</text>
</comment>
<dbReference type="SUPFAM" id="SSF53474">
    <property type="entry name" value="alpha/beta-Hydrolases"/>
    <property type="match status" value="1"/>
</dbReference>
<feature type="non-terminal residue" evidence="2">
    <location>
        <position position="135"/>
    </location>
</feature>
<accession>A0A9P8XPH1</accession>
<dbReference type="Gene3D" id="3.40.50.1820">
    <property type="entry name" value="alpha/beta hydrolase"/>
    <property type="match status" value="1"/>
</dbReference>
<name>A0A9P8XPH1_9PEZI</name>
<keyword evidence="3" id="KW-1185">Reference proteome</keyword>
<feature type="domain" description="Dienelactone hydrolase" evidence="1">
    <location>
        <begin position="7"/>
        <end position="105"/>
    </location>
</feature>
<protein>
    <recommendedName>
        <fullName evidence="1">Dienelactone hydrolase domain-containing protein</fullName>
    </recommendedName>
</protein>
<sequence>VDPRQQIEDLHDAVTWIKQHPLVDETKIALWGLCWGGTSPLRRLHLSTKRVAATIAMAPMINTDGSAERRKPLLELAMHDRESRLRQAGQSPMYLPYIDEDGNMPNGQEMAPEIVPALERLGIALENRISVQTYY</sequence>